<name>A0A380TNE9_9PAST</name>
<gene>
    <name evidence="6" type="primary">dmlR_1</name>
    <name evidence="6" type="ORF">NCTC10801_00168</name>
</gene>
<evidence type="ECO:0000256" key="1">
    <source>
        <dbReference type="ARBA" id="ARBA00009437"/>
    </source>
</evidence>
<evidence type="ECO:0000313" key="6">
    <source>
        <dbReference type="EMBL" id="SUT87418.1"/>
    </source>
</evidence>
<dbReference type="InterPro" id="IPR036390">
    <property type="entry name" value="WH_DNA-bd_sf"/>
</dbReference>
<dbReference type="PANTHER" id="PTHR30537:SF35">
    <property type="entry name" value="TRANSCRIPTIONAL REGULATORY PROTEIN"/>
    <property type="match status" value="1"/>
</dbReference>
<dbReference type="AlphaFoldDB" id="A0A380TNE9"/>
<reference evidence="6 7" key="1">
    <citation type="submission" date="2018-06" db="EMBL/GenBank/DDBJ databases">
        <authorList>
            <consortium name="Pathogen Informatics"/>
            <person name="Doyle S."/>
        </authorList>
    </citation>
    <scope>NUCLEOTIDE SEQUENCE [LARGE SCALE GENOMIC DNA]</scope>
    <source>
        <strain evidence="6 7">NCTC10801</strain>
    </source>
</reference>
<dbReference type="InterPro" id="IPR005119">
    <property type="entry name" value="LysR_subst-bd"/>
</dbReference>
<dbReference type="SUPFAM" id="SSF46785">
    <property type="entry name" value="Winged helix' DNA-binding domain"/>
    <property type="match status" value="1"/>
</dbReference>
<evidence type="ECO:0000256" key="4">
    <source>
        <dbReference type="ARBA" id="ARBA00023163"/>
    </source>
</evidence>
<evidence type="ECO:0000256" key="3">
    <source>
        <dbReference type="ARBA" id="ARBA00023125"/>
    </source>
</evidence>
<accession>A0A380TNE9</accession>
<protein>
    <submittedName>
        <fullName evidence="6">LysR family transcriptional regulator</fullName>
    </submittedName>
</protein>
<dbReference type="InterPro" id="IPR000847">
    <property type="entry name" value="LysR_HTH_N"/>
</dbReference>
<dbReference type="EMBL" id="UFRQ01000003">
    <property type="protein sequence ID" value="SUT87418.1"/>
    <property type="molecule type" value="Genomic_DNA"/>
</dbReference>
<dbReference type="PANTHER" id="PTHR30537">
    <property type="entry name" value="HTH-TYPE TRANSCRIPTIONAL REGULATOR"/>
    <property type="match status" value="1"/>
</dbReference>
<dbReference type="FunFam" id="3.40.190.290:FF:000001">
    <property type="entry name" value="Transcriptional regulator, LysR family"/>
    <property type="match status" value="1"/>
</dbReference>
<proteinExistence type="inferred from homology"/>
<comment type="similarity">
    <text evidence="1">Belongs to the LysR transcriptional regulatory family.</text>
</comment>
<dbReference type="Pfam" id="PF03466">
    <property type="entry name" value="LysR_substrate"/>
    <property type="match status" value="1"/>
</dbReference>
<dbReference type="InterPro" id="IPR058163">
    <property type="entry name" value="LysR-type_TF_proteobact-type"/>
</dbReference>
<dbReference type="Gene3D" id="3.40.190.290">
    <property type="match status" value="1"/>
</dbReference>
<dbReference type="CDD" id="cd08422">
    <property type="entry name" value="PBP2_CrgA_like"/>
    <property type="match status" value="1"/>
</dbReference>
<organism evidence="6 7">
    <name type="scientific">[Actinobacillus] rossii</name>
    <dbReference type="NCBI Taxonomy" id="123820"/>
    <lineage>
        <taxon>Bacteria</taxon>
        <taxon>Pseudomonadati</taxon>
        <taxon>Pseudomonadota</taxon>
        <taxon>Gammaproteobacteria</taxon>
        <taxon>Pasteurellales</taxon>
        <taxon>Pasteurellaceae</taxon>
    </lineage>
</organism>
<evidence type="ECO:0000313" key="7">
    <source>
        <dbReference type="Proteomes" id="UP000254649"/>
    </source>
</evidence>
<feature type="domain" description="HTH lysR-type" evidence="5">
    <location>
        <begin position="1"/>
        <end position="59"/>
    </location>
</feature>
<dbReference type="GO" id="GO:0003700">
    <property type="term" value="F:DNA-binding transcription factor activity"/>
    <property type="evidence" value="ECO:0007669"/>
    <property type="project" value="InterPro"/>
</dbReference>
<dbReference type="Gene3D" id="1.10.10.10">
    <property type="entry name" value="Winged helix-like DNA-binding domain superfamily/Winged helix DNA-binding domain"/>
    <property type="match status" value="1"/>
</dbReference>
<keyword evidence="4" id="KW-0804">Transcription</keyword>
<dbReference type="SUPFAM" id="SSF53850">
    <property type="entry name" value="Periplasmic binding protein-like II"/>
    <property type="match status" value="1"/>
</dbReference>
<dbReference type="InterPro" id="IPR036388">
    <property type="entry name" value="WH-like_DNA-bd_sf"/>
</dbReference>
<evidence type="ECO:0000259" key="5">
    <source>
        <dbReference type="PROSITE" id="PS50931"/>
    </source>
</evidence>
<dbReference type="GO" id="GO:0043565">
    <property type="term" value="F:sequence-specific DNA binding"/>
    <property type="evidence" value="ECO:0007669"/>
    <property type="project" value="TreeGrafter"/>
</dbReference>
<evidence type="ECO:0000256" key="2">
    <source>
        <dbReference type="ARBA" id="ARBA00023015"/>
    </source>
</evidence>
<sequence>MDKLTAIKVFLTVAETGSFTATAEQLEISKPMISRYVALMEEWLNARLFQRSTRKVALTDAGEQAVLFCQRIANLTAEMEQEMMAQQGELRGALRVTSSQTFGTYHLVQMVNRFLQLHPKLNIQLLLNDQTMDLISERIDLAIRITNTPDPNFIARKLADCHSLLVATPDYLAQFGTPKQPEDLYQHHYLSHHNINRKAWKCTQGEQEVLLDLNSRFTTNDTQALLNAVLDGNGIAMLPKYMLETELQQGKLQAVLTDWQLPTFSIYAIYPSRDKLPLAVRKLIDFLVESFEGKAW</sequence>
<dbReference type="Pfam" id="PF00126">
    <property type="entry name" value="HTH_1"/>
    <property type="match status" value="1"/>
</dbReference>
<keyword evidence="7" id="KW-1185">Reference proteome</keyword>
<keyword evidence="2" id="KW-0805">Transcription regulation</keyword>
<dbReference type="FunFam" id="1.10.10.10:FF:000001">
    <property type="entry name" value="LysR family transcriptional regulator"/>
    <property type="match status" value="1"/>
</dbReference>
<keyword evidence="3" id="KW-0238">DNA-binding</keyword>
<dbReference type="Proteomes" id="UP000254649">
    <property type="component" value="Unassembled WGS sequence"/>
</dbReference>
<dbReference type="OrthoDB" id="8885940at2"/>
<dbReference type="PROSITE" id="PS50931">
    <property type="entry name" value="HTH_LYSR"/>
    <property type="match status" value="1"/>
</dbReference>
<dbReference type="GO" id="GO:0006351">
    <property type="term" value="P:DNA-templated transcription"/>
    <property type="evidence" value="ECO:0007669"/>
    <property type="project" value="TreeGrafter"/>
</dbReference>